<keyword evidence="2" id="KW-1185">Reference proteome</keyword>
<dbReference type="OrthoDB" id="2119228at2759"/>
<dbReference type="AlphaFoldDB" id="A0A0C2XHH2"/>
<accession>A0A0C2XHH2</accession>
<gene>
    <name evidence="1" type="ORF">M408DRAFT_69529</name>
</gene>
<evidence type="ECO:0000313" key="1">
    <source>
        <dbReference type="EMBL" id="KIM28537.1"/>
    </source>
</evidence>
<protein>
    <submittedName>
        <fullName evidence="1">Uncharacterized protein</fullName>
    </submittedName>
</protein>
<name>A0A0C2XHH2_SERVB</name>
<dbReference type="Proteomes" id="UP000054097">
    <property type="component" value="Unassembled WGS sequence"/>
</dbReference>
<dbReference type="HOGENOM" id="CLU_066055_1_0_1"/>
<evidence type="ECO:0000313" key="2">
    <source>
        <dbReference type="Proteomes" id="UP000054097"/>
    </source>
</evidence>
<reference evidence="1 2" key="1">
    <citation type="submission" date="2014-04" db="EMBL/GenBank/DDBJ databases">
        <authorList>
            <consortium name="DOE Joint Genome Institute"/>
            <person name="Kuo A."/>
            <person name="Zuccaro A."/>
            <person name="Kohler A."/>
            <person name="Nagy L.G."/>
            <person name="Floudas D."/>
            <person name="Copeland A."/>
            <person name="Barry K.W."/>
            <person name="Cichocki N."/>
            <person name="Veneault-Fourrey C."/>
            <person name="LaButti K."/>
            <person name="Lindquist E.A."/>
            <person name="Lipzen A."/>
            <person name="Lundell T."/>
            <person name="Morin E."/>
            <person name="Murat C."/>
            <person name="Sun H."/>
            <person name="Tunlid A."/>
            <person name="Henrissat B."/>
            <person name="Grigoriev I.V."/>
            <person name="Hibbett D.S."/>
            <person name="Martin F."/>
            <person name="Nordberg H.P."/>
            <person name="Cantor M.N."/>
            <person name="Hua S.X."/>
        </authorList>
    </citation>
    <scope>NUCLEOTIDE SEQUENCE [LARGE SCALE GENOMIC DNA]</scope>
    <source>
        <strain evidence="1 2">MAFF 305830</strain>
    </source>
</reference>
<proteinExistence type="predicted"/>
<dbReference type="EMBL" id="KN824292">
    <property type="protein sequence ID" value="KIM28537.1"/>
    <property type="molecule type" value="Genomic_DNA"/>
</dbReference>
<reference evidence="2" key="2">
    <citation type="submission" date="2015-01" db="EMBL/GenBank/DDBJ databases">
        <title>Evolutionary Origins and Diversification of the Mycorrhizal Mutualists.</title>
        <authorList>
            <consortium name="DOE Joint Genome Institute"/>
            <consortium name="Mycorrhizal Genomics Consortium"/>
            <person name="Kohler A."/>
            <person name="Kuo A."/>
            <person name="Nagy L.G."/>
            <person name="Floudas D."/>
            <person name="Copeland A."/>
            <person name="Barry K.W."/>
            <person name="Cichocki N."/>
            <person name="Veneault-Fourrey C."/>
            <person name="LaButti K."/>
            <person name="Lindquist E.A."/>
            <person name="Lipzen A."/>
            <person name="Lundell T."/>
            <person name="Morin E."/>
            <person name="Murat C."/>
            <person name="Riley R."/>
            <person name="Ohm R."/>
            <person name="Sun H."/>
            <person name="Tunlid A."/>
            <person name="Henrissat B."/>
            <person name="Grigoriev I.V."/>
            <person name="Hibbett D.S."/>
            <person name="Martin F."/>
        </authorList>
    </citation>
    <scope>NUCLEOTIDE SEQUENCE [LARGE SCALE GENOMIC DNA]</scope>
    <source>
        <strain evidence="2">MAFF 305830</strain>
    </source>
</reference>
<organism evidence="1 2">
    <name type="scientific">Serendipita vermifera MAFF 305830</name>
    <dbReference type="NCBI Taxonomy" id="933852"/>
    <lineage>
        <taxon>Eukaryota</taxon>
        <taxon>Fungi</taxon>
        <taxon>Dikarya</taxon>
        <taxon>Basidiomycota</taxon>
        <taxon>Agaricomycotina</taxon>
        <taxon>Agaricomycetes</taxon>
        <taxon>Sebacinales</taxon>
        <taxon>Serendipitaceae</taxon>
        <taxon>Serendipita</taxon>
    </lineage>
</organism>
<sequence>MSIDLLILGTQEAPFFHLYLQSEVLGTASDAVLGSPSNAAQFQITGGQLIQNPQGTKLYAQVEAYTSGMTKLKMTWGTSPNSFGSFTWSGDTVEWSSPDVKRQQLNAWLICADAAGHNDVYINLGAYSYMTPAGCGDQTIHGYTGATATA</sequence>